<organism evidence="1">
    <name type="scientific">uncultured prokaryote</name>
    <dbReference type="NCBI Taxonomy" id="198431"/>
    <lineage>
        <taxon>unclassified sequences</taxon>
        <taxon>environmental samples</taxon>
    </lineage>
</organism>
<reference evidence="1" key="2">
    <citation type="submission" date="2015-07" db="EMBL/GenBank/DDBJ databases">
        <title>Plasmids, circular viruses and viroids from rat gut.</title>
        <authorList>
            <person name="Jorgensen T.J."/>
            <person name="Hansen M.A."/>
            <person name="Xu Z."/>
            <person name="Tabak M.A."/>
            <person name="Sorensen S.J."/>
            <person name="Hansen L.H."/>
        </authorList>
    </citation>
    <scope>NUCLEOTIDE SEQUENCE</scope>
    <source>
        <strain evidence="1">RGFK1615</strain>
    </source>
</reference>
<proteinExistence type="predicted"/>
<accession>A0A0H5Q7Z1</accession>
<evidence type="ECO:0000313" key="1">
    <source>
        <dbReference type="EMBL" id="CRY97514.1"/>
    </source>
</evidence>
<protein>
    <recommendedName>
        <fullName evidence="2">Ribbon-helix-helix protein CopG domain-containing protein</fullName>
    </recommendedName>
</protein>
<evidence type="ECO:0008006" key="2">
    <source>
        <dbReference type="Google" id="ProtNLM"/>
    </source>
</evidence>
<sequence>MRINRTFSIPVALATELKRKPNQSETVTRALRKYLDNADGETLEDATISIIITELQMRFEPFSPQMELLKTLRALTS</sequence>
<dbReference type="EMBL" id="LN854125">
    <property type="protein sequence ID" value="CRY97514.1"/>
    <property type="molecule type" value="Genomic_DNA"/>
</dbReference>
<dbReference type="AlphaFoldDB" id="A0A0H5Q7Z1"/>
<reference evidence="1" key="1">
    <citation type="submission" date="2015-06" db="EMBL/GenBank/DDBJ databases">
        <authorList>
            <person name="Joergensen T."/>
        </authorList>
    </citation>
    <scope>NUCLEOTIDE SEQUENCE</scope>
    <source>
        <strain evidence="1">RGFK1615</strain>
    </source>
</reference>
<name>A0A0H5Q7Z1_9ZZZZ</name>